<sequence length="96" mass="11208">MMDGQWSFALEPYYEVNVTAELYSNRAQELFAIEDVFQIFDTIIGSFLIYLRGDGHYYVEMENVEDEWVGFYMFVTPDTFPAPLCTEDPDCYGNLV</sequence>
<dbReference type="EMBL" id="JAODUP010001625">
    <property type="protein sequence ID" value="KAK2139761.1"/>
    <property type="molecule type" value="Genomic_DNA"/>
</dbReference>
<evidence type="ECO:0000313" key="1">
    <source>
        <dbReference type="EMBL" id="KAK2139761.1"/>
    </source>
</evidence>
<keyword evidence="2" id="KW-1185">Reference proteome</keyword>
<gene>
    <name evidence="1" type="ORF">LSH36_1626g00007</name>
</gene>
<comment type="caution">
    <text evidence="1">The sequence shown here is derived from an EMBL/GenBank/DDBJ whole genome shotgun (WGS) entry which is preliminary data.</text>
</comment>
<evidence type="ECO:0000313" key="2">
    <source>
        <dbReference type="Proteomes" id="UP001208570"/>
    </source>
</evidence>
<organism evidence="1 2">
    <name type="scientific">Paralvinella palmiformis</name>
    <dbReference type="NCBI Taxonomy" id="53620"/>
    <lineage>
        <taxon>Eukaryota</taxon>
        <taxon>Metazoa</taxon>
        <taxon>Spiralia</taxon>
        <taxon>Lophotrochozoa</taxon>
        <taxon>Annelida</taxon>
        <taxon>Polychaeta</taxon>
        <taxon>Sedentaria</taxon>
        <taxon>Canalipalpata</taxon>
        <taxon>Terebellida</taxon>
        <taxon>Terebelliformia</taxon>
        <taxon>Alvinellidae</taxon>
        <taxon>Paralvinella</taxon>
    </lineage>
</organism>
<dbReference type="AlphaFoldDB" id="A0AAD9ISE1"/>
<proteinExistence type="predicted"/>
<protein>
    <submittedName>
        <fullName evidence="1">Uncharacterized protein</fullName>
    </submittedName>
</protein>
<accession>A0AAD9ISE1</accession>
<dbReference type="InterPro" id="IPR009199">
    <property type="entry name" value="PhoPQ-act_pathogen-rel_PqaA"/>
</dbReference>
<dbReference type="Pfam" id="PF10142">
    <property type="entry name" value="PhoPQ_related"/>
    <property type="match status" value="1"/>
</dbReference>
<reference evidence="1" key="1">
    <citation type="journal article" date="2023" name="Mol. Biol. Evol.">
        <title>Third-Generation Sequencing Reveals the Adaptive Role of the Epigenome in Three Deep-Sea Polychaetes.</title>
        <authorList>
            <person name="Perez M."/>
            <person name="Aroh O."/>
            <person name="Sun Y."/>
            <person name="Lan Y."/>
            <person name="Juniper S.K."/>
            <person name="Young C.R."/>
            <person name="Angers B."/>
            <person name="Qian P.Y."/>
        </authorList>
    </citation>
    <scope>NUCLEOTIDE SEQUENCE</scope>
    <source>
        <strain evidence="1">P08H-3</strain>
    </source>
</reference>
<name>A0AAD9ISE1_9ANNE</name>
<dbReference type="Proteomes" id="UP001208570">
    <property type="component" value="Unassembled WGS sequence"/>
</dbReference>